<evidence type="ECO:0000313" key="2">
    <source>
        <dbReference type="Proteomes" id="UP001066276"/>
    </source>
</evidence>
<gene>
    <name evidence="1" type="ORF">NDU88_008137</name>
</gene>
<name>A0AAV7RUB6_PLEWA</name>
<evidence type="ECO:0000313" key="1">
    <source>
        <dbReference type="EMBL" id="KAJ1155407.1"/>
    </source>
</evidence>
<dbReference type="AlphaFoldDB" id="A0AAV7RUB6"/>
<accession>A0AAV7RUB6</accession>
<keyword evidence="2" id="KW-1185">Reference proteome</keyword>
<proteinExistence type="predicted"/>
<dbReference type="Proteomes" id="UP001066276">
    <property type="component" value="Chromosome 5"/>
</dbReference>
<sequence>MRCLESKSIAARWSLTTASRAPQQDDMKFEHTASRPLVKLITQDRSIDCRTMDGRIKKGEAGHHETAVAFSRAPVKLVGRSLGVSSTFYANLTKSHTSEIS</sequence>
<protein>
    <submittedName>
        <fullName evidence="1">Uncharacterized protein</fullName>
    </submittedName>
</protein>
<reference evidence="1" key="1">
    <citation type="journal article" date="2022" name="bioRxiv">
        <title>Sequencing and chromosome-scale assembly of the giantPleurodeles waltlgenome.</title>
        <authorList>
            <person name="Brown T."/>
            <person name="Elewa A."/>
            <person name="Iarovenko S."/>
            <person name="Subramanian E."/>
            <person name="Araus A.J."/>
            <person name="Petzold A."/>
            <person name="Susuki M."/>
            <person name="Suzuki K.-i.T."/>
            <person name="Hayashi T."/>
            <person name="Toyoda A."/>
            <person name="Oliveira C."/>
            <person name="Osipova E."/>
            <person name="Leigh N.D."/>
            <person name="Simon A."/>
            <person name="Yun M.H."/>
        </authorList>
    </citation>
    <scope>NUCLEOTIDE SEQUENCE</scope>
    <source>
        <strain evidence="1">20211129_DDA</strain>
        <tissue evidence="1">Liver</tissue>
    </source>
</reference>
<organism evidence="1 2">
    <name type="scientific">Pleurodeles waltl</name>
    <name type="common">Iberian ribbed newt</name>
    <dbReference type="NCBI Taxonomy" id="8319"/>
    <lineage>
        <taxon>Eukaryota</taxon>
        <taxon>Metazoa</taxon>
        <taxon>Chordata</taxon>
        <taxon>Craniata</taxon>
        <taxon>Vertebrata</taxon>
        <taxon>Euteleostomi</taxon>
        <taxon>Amphibia</taxon>
        <taxon>Batrachia</taxon>
        <taxon>Caudata</taxon>
        <taxon>Salamandroidea</taxon>
        <taxon>Salamandridae</taxon>
        <taxon>Pleurodelinae</taxon>
        <taxon>Pleurodeles</taxon>
    </lineage>
</organism>
<comment type="caution">
    <text evidence="1">The sequence shown here is derived from an EMBL/GenBank/DDBJ whole genome shotgun (WGS) entry which is preliminary data.</text>
</comment>
<dbReference type="EMBL" id="JANPWB010000009">
    <property type="protein sequence ID" value="KAJ1155407.1"/>
    <property type="molecule type" value="Genomic_DNA"/>
</dbReference>